<reference evidence="2" key="2">
    <citation type="submission" date="2020-11" db="EMBL/GenBank/DDBJ databases">
        <authorList>
            <person name="McCartney M.A."/>
            <person name="Auch B."/>
            <person name="Kono T."/>
            <person name="Mallez S."/>
            <person name="Becker A."/>
            <person name="Gohl D.M."/>
            <person name="Silverstein K.A.T."/>
            <person name="Koren S."/>
            <person name="Bechman K.B."/>
            <person name="Herman A."/>
            <person name="Abrahante J.E."/>
            <person name="Garbe J."/>
        </authorList>
    </citation>
    <scope>NUCLEOTIDE SEQUENCE</scope>
    <source>
        <strain evidence="2">Duluth1</strain>
        <tissue evidence="2">Whole animal</tissue>
    </source>
</reference>
<feature type="region of interest" description="Disordered" evidence="1">
    <location>
        <begin position="1"/>
        <end position="31"/>
    </location>
</feature>
<comment type="caution">
    <text evidence="2">The sequence shown here is derived from an EMBL/GenBank/DDBJ whole genome shotgun (WGS) entry which is preliminary data.</text>
</comment>
<keyword evidence="3" id="KW-1185">Reference proteome</keyword>
<sequence length="230" mass="26697">MDKATSLQIPDEVGDPSDLGGVPVTEDDVQRKEDIPKSSEHFFPSFHETPKQTANIIDSGYSLFQEFQMHREKLIEFYENNKRDILENKNNKRNQFIFYAQHIGLTHEEIKQYLIDCLSETQSQTGNVPRQSDPRPSHDCPSTVFTTANRRMESLHKTSIMAISSHRYINLFILHSEIRQSFVQLLRSHLHRLKMPDLRIMPHQKTLATIATTRISYVITGFNPYIAQQV</sequence>
<protein>
    <submittedName>
        <fullName evidence="2">Uncharacterized protein</fullName>
    </submittedName>
</protein>
<dbReference type="EMBL" id="JAIWYP010000009">
    <property type="protein sequence ID" value="KAH3770107.1"/>
    <property type="molecule type" value="Genomic_DNA"/>
</dbReference>
<reference evidence="2" key="1">
    <citation type="journal article" date="2019" name="bioRxiv">
        <title>The Genome of the Zebra Mussel, Dreissena polymorpha: A Resource for Invasive Species Research.</title>
        <authorList>
            <person name="McCartney M.A."/>
            <person name="Auch B."/>
            <person name="Kono T."/>
            <person name="Mallez S."/>
            <person name="Zhang Y."/>
            <person name="Obille A."/>
            <person name="Becker A."/>
            <person name="Abrahante J.E."/>
            <person name="Garbe J."/>
            <person name="Badalamenti J.P."/>
            <person name="Herman A."/>
            <person name="Mangelson H."/>
            <person name="Liachko I."/>
            <person name="Sullivan S."/>
            <person name="Sone E.D."/>
            <person name="Koren S."/>
            <person name="Silverstein K.A.T."/>
            <person name="Beckman K.B."/>
            <person name="Gohl D.M."/>
        </authorList>
    </citation>
    <scope>NUCLEOTIDE SEQUENCE</scope>
    <source>
        <strain evidence="2">Duluth1</strain>
        <tissue evidence="2">Whole animal</tissue>
    </source>
</reference>
<name>A0A9D4IF41_DREPO</name>
<gene>
    <name evidence="2" type="ORF">DPMN_171387</name>
</gene>
<evidence type="ECO:0000313" key="2">
    <source>
        <dbReference type="EMBL" id="KAH3770107.1"/>
    </source>
</evidence>
<dbReference type="Proteomes" id="UP000828390">
    <property type="component" value="Unassembled WGS sequence"/>
</dbReference>
<evidence type="ECO:0000313" key="3">
    <source>
        <dbReference type="Proteomes" id="UP000828390"/>
    </source>
</evidence>
<proteinExistence type="predicted"/>
<accession>A0A9D4IF41</accession>
<dbReference type="AlphaFoldDB" id="A0A9D4IF41"/>
<evidence type="ECO:0000256" key="1">
    <source>
        <dbReference type="SAM" id="MobiDB-lite"/>
    </source>
</evidence>
<organism evidence="2 3">
    <name type="scientific">Dreissena polymorpha</name>
    <name type="common">Zebra mussel</name>
    <name type="synonym">Mytilus polymorpha</name>
    <dbReference type="NCBI Taxonomy" id="45954"/>
    <lineage>
        <taxon>Eukaryota</taxon>
        <taxon>Metazoa</taxon>
        <taxon>Spiralia</taxon>
        <taxon>Lophotrochozoa</taxon>
        <taxon>Mollusca</taxon>
        <taxon>Bivalvia</taxon>
        <taxon>Autobranchia</taxon>
        <taxon>Heteroconchia</taxon>
        <taxon>Euheterodonta</taxon>
        <taxon>Imparidentia</taxon>
        <taxon>Neoheterodontei</taxon>
        <taxon>Myida</taxon>
        <taxon>Dreissenoidea</taxon>
        <taxon>Dreissenidae</taxon>
        <taxon>Dreissena</taxon>
    </lineage>
</organism>